<evidence type="ECO:0000313" key="4">
    <source>
        <dbReference type="Proteomes" id="UP001175604"/>
    </source>
</evidence>
<feature type="compositionally biased region" description="Polar residues" evidence="1">
    <location>
        <begin position="264"/>
        <end position="275"/>
    </location>
</feature>
<comment type="caution">
    <text evidence="3">The sequence shown here is derived from an EMBL/GenBank/DDBJ whole genome shotgun (WGS) entry which is preliminary data.</text>
</comment>
<feature type="region of interest" description="Disordered" evidence="1">
    <location>
        <begin position="249"/>
        <end position="275"/>
    </location>
</feature>
<protein>
    <submittedName>
        <fullName evidence="3">DUF2950 family protein</fullName>
    </submittedName>
</protein>
<dbReference type="EMBL" id="JAUDJE010000003">
    <property type="protein sequence ID" value="MDM9558279.1"/>
    <property type="molecule type" value="Genomic_DNA"/>
</dbReference>
<dbReference type="Proteomes" id="UP001175604">
    <property type="component" value="Unassembled WGS sequence"/>
</dbReference>
<proteinExistence type="predicted"/>
<dbReference type="Pfam" id="PF11453">
    <property type="entry name" value="DUF2950"/>
    <property type="match status" value="1"/>
</dbReference>
<evidence type="ECO:0000256" key="1">
    <source>
        <dbReference type="SAM" id="MobiDB-lite"/>
    </source>
</evidence>
<evidence type="ECO:0000256" key="2">
    <source>
        <dbReference type="SAM" id="SignalP"/>
    </source>
</evidence>
<feature type="chain" id="PRO_5047295896" evidence="2">
    <location>
        <begin position="23"/>
        <end position="275"/>
    </location>
</feature>
<feature type="signal peptide" evidence="2">
    <location>
        <begin position="1"/>
        <end position="22"/>
    </location>
</feature>
<reference evidence="3" key="1">
    <citation type="submission" date="2023-06" db="EMBL/GenBank/DDBJ databases">
        <title>full genome analysis of Phenantherene degrader P3.</title>
        <authorList>
            <person name="Akbar A."/>
            <person name="Rahmeh R."/>
            <person name="Kishk M."/>
        </authorList>
    </citation>
    <scope>NUCLEOTIDE SEQUENCE</scope>
    <source>
        <strain evidence="3">P3</strain>
    </source>
</reference>
<keyword evidence="4" id="KW-1185">Reference proteome</keyword>
<sequence>MRAAAPALLAAAALGAAGQVHAQAAYPTAEAAADALVTSISTGDEDLLKRILGVDYRRYVPADSVSRDDIYAFLAAWSKHHEVVTTGPKSAAFIVGQHGWPFPAPLVEDARGWHFDVREGAREMQRRRIDRNETAAIDTLQALCQAQQAYRSSVGQGRPAQRIVSSEGRHDGLYWDADTHTPGPSPLSDDALVMGADVPVDAALHGYRYALLPSADDSGCAFAAWPAAYGHSGRHSFVIGPDRKVRERDFGRQSREADFHGATDTLSTQWSEVLP</sequence>
<feature type="compositionally biased region" description="Basic and acidic residues" evidence="1">
    <location>
        <begin position="249"/>
        <end position="261"/>
    </location>
</feature>
<organism evidence="3 4">
    <name type="scientific">Bordetella petrii</name>
    <dbReference type="NCBI Taxonomy" id="94624"/>
    <lineage>
        <taxon>Bacteria</taxon>
        <taxon>Pseudomonadati</taxon>
        <taxon>Pseudomonadota</taxon>
        <taxon>Betaproteobacteria</taxon>
        <taxon>Burkholderiales</taxon>
        <taxon>Alcaligenaceae</taxon>
        <taxon>Bordetella</taxon>
    </lineage>
</organism>
<dbReference type="InterPro" id="IPR021556">
    <property type="entry name" value="DUF2950"/>
</dbReference>
<name>A0ABT7VZB8_9BORD</name>
<evidence type="ECO:0000313" key="3">
    <source>
        <dbReference type="EMBL" id="MDM9558279.1"/>
    </source>
</evidence>
<dbReference type="RefSeq" id="WP_289784447.1">
    <property type="nucleotide sequence ID" value="NZ_JAUDJE010000003.1"/>
</dbReference>
<gene>
    <name evidence="3" type="ORF">QUC21_04515</name>
</gene>
<keyword evidence="2" id="KW-0732">Signal</keyword>
<accession>A0ABT7VZB8</accession>